<evidence type="ECO:0000313" key="2">
    <source>
        <dbReference type="Proteomes" id="UP001391051"/>
    </source>
</evidence>
<comment type="caution">
    <text evidence="1">The sequence shown here is derived from an EMBL/GenBank/DDBJ whole genome shotgun (WGS) entry which is preliminary data.</text>
</comment>
<organism evidence="1 2">
    <name type="scientific">Apiospora aurea</name>
    <dbReference type="NCBI Taxonomy" id="335848"/>
    <lineage>
        <taxon>Eukaryota</taxon>
        <taxon>Fungi</taxon>
        <taxon>Dikarya</taxon>
        <taxon>Ascomycota</taxon>
        <taxon>Pezizomycotina</taxon>
        <taxon>Sordariomycetes</taxon>
        <taxon>Xylariomycetidae</taxon>
        <taxon>Amphisphaeriales</taxon>
        <taxon>Apiosporaceae</taxon>
        <taxon>Apiospora</taxon>
    </lineage>
</organism>
<protein>
    <submittedName>
        <fullName evidence="1">Uncharacterized protein</fullName>
    </submittedName>
</protein>
<keyword evidence="2" id="KW-1185">Reference proteome</keyword>
<dbReference type="RefSeq" id="XP_066707336.1">
    <property type="nucleotide sequence ID" value="XM_066838443.1"/>
</dbReference>
<evidence type="ECO:0000313" key="1">
    <source>
        <dbReference type="EMBL" id="KAK7967944.1"/>
    </source>
</evidence>
<gene>
    <name evidence="1" type="ORF">PG986_002221</name>
</gene>
<accession>A0ABR1QZ85</accession>
<dbReference type="EMBL" id="JAQQWE010000001">
    <property type="protein sequence ID" value="KAK7967944.1"/>
    <property type="molecule type" value="Genomic_DNA"/>
</dbReference>
<sequence length="175" mass="18642">MLAGSLPAPCTTGSGGVLVSRGTGAGAAPRLGRRGLRLGVGVVLRREWGVRYRVREGQHRVLEVLHQALEVLHLVVALGARPVHLELGVLPPVVVVVPARLGQVRAQDRERVARPAVVQVRQVLQVEVQAQNPVLPVEAEVLRRGLEAVQGQVLGVVRQGVRLAGDRLGEAEALV</sequence>
<dbReference type="GeneID" id="92071505"/>
<reference evidence="1 2" key="1">
    <citation type="submission" date="2023-01" db="EMBL/GenBank/DDBJ databases">
        <title>Analysis of 21 Apiospora genomes using comparative genomics revels a genus with tremendous synthesis potential of carbohydrate active enzymes and secondary metabolites.</title>
        <authorList>
            <person name="Sorensen T."/>
        </authorList>
    </citation>
    <scope>NUCLEOTIDE SEQUENCE [LARGE SCALE GENOMIC DNA]</scope>
    <source>
        <strain evidence="1 2">CBS 24483</strain>
    </source>
</reference>
<name>A0ABR1QZ85_9PEZI</name>
<dbReference type="Proteomes" id="UP001391051">
    <property type="component" value="Unassembled WGS sequence"/>
</dbReference>
<proteinExistence type="predicted"/>